<dbReference type="GO" id="GO:0097546">
    <property type="term" value="C:ciliary base"/>
    <property type="evidence" value="ECO:0007669"/>
    <property type="project" value="TreeGrafter"/>
</dbReference>
<name>A0A9D4YXX3_CHLVU</name>
<reference evidence="3" key="1">
    <citation type="journal article" date="2019" name="Plant J.">
        <title>Chlorella vulgaris genome assembly and annotation reveals the molecular basis for metabolic acclimation to high light conditions.</title>
        <authorList>
            <person name="Cecchin M."/>
            <person name="Marcolungo L."/>
            <person name="Rossato M."/>
            <person name="Girolomoni L."/>
            <person name="Cosentino E."/>
            <person name="Cuine S."/>
            <person name="Li-Beisson Y."/>
            <person name="Delledonne M."/>
            <person name="Ballottari M."/>
        </authorList>
    </citation>
    <scope>NUCLEOTIDE SEQUENCE</scope>
    <source>
        <strain evidence="3">211/11P</strain>
    </source>
</reference>
<dbReference type="SMART" id="SM00028">
    <property type="entry name" value="TPR"/>
    <property type="match status" value="6"/>
</dbReference>
<feature type="compositionally biased region" description="Low complexity" evidence="2">
    <location>
        <begin position="21"/>
        <end position="37"/>
    </location>
</feature>
<dbReference type="AlphaFoldDB" id="A0A9D4YXX3"/>
<protein>
    <submittedName>
        <fullName evidence="3">Uncharacterized protein</fullName>
    </submittedName>
</protein>
<keyword evidence="1" id="KW-0802">TPR repeat</keyword>
<dbReference type="GO" id="GO:0097730">
    <property type="term" value="C:non-motile cilium"/>
    <property type="evidence" value="ECO:0007669"/>
    <property type="project" value="TreeGrafter"/>
</dbReference>
<dbReference type="InterPro" id="IPR019734">
    <property type="entry name" value="TPR_rpt"/>
</dbReference>
<feature type="region of interest" description="Disordered" evidence="2">
    <location>
        <begin position="1"/>
        <end position="37"/>
    </location>
</feature>
<evidence type="ECO:0000256" key="2">
    <source>
        <dbReference type="SAM" id="MobiDB-lite"/>
    </source>
</evidence>
<dbReference type="PANTHER" id="PTHR44117">
    <property type="entry name" value="INTRAFLAGELLAR TRANSPORT PROTEIN 88 HOMOLOG"/>
    <property type="match status" value="1"/>
</dbReference>
<dbReference type="Pfam" id="PF13432">
    <property type="entry name" value="TPR_16"/>
    <property type="match status" value="4"/>
</dbReference>
<accession>A0A9D4YXX3</accession>
<dbReference type="PANTHER" id="PTHR44117:SF1">
    <property type="entry name" value="INTRAFLAGELLAR TRANSPORT PROTEIN 88 HOMOLOG"/>
    <property type="match status" value="1"/>
</dbReference>
<feature type="repeat" description="TPR" evidence="1">
    <location>
        <begin position="498"/>
        <end position="531"/>
    </location>
</feature>
<dbReference type="Proteomes" id="UP001055712">
    <property type="component" value="Unassembled WGS sequence"/>
</dbReference>
<gene>
    <name evidence="3" type="ORF">D9Q98_003783</name>
</gene>
<feature type="compositionally biased region" description="Polar residues" evidence="2">
    <location>
        <begin position="1"/>
        <end position="15"/>
    </location>
</feature>
<keyword evidence="4" id="KW-1185">Reference proteome</keyword>
<dbReference type="PROSITE" id="PS50005">
    <property type="entry name" value="TPR"/>
    <property type="match status" value="2"/>
</dbReference>
<evidence type="ECO:0000313" key="3">
    <source>
        <dbReference type="EMBL" id="KAI3432221.1"/>
    </source>
</evidence>
<reference evidence="3" key="2">
    <citation type="submission" date="2020-11" db="EMBL/GenBank/DDBJ databases">
        <authorList>
            <person name="Cecchin M."/>
            <person name="Marcolungo L."/>
            <person name="Rossato M."/>
            <person name="Girolomoni L."/>
            <person name="Cosentino E."/>
            <person name="Cuine S."/>
            <person name="Li-Beisson Y."/>
            <person name="Delledonne M."/>
            <person name="Ballottari M."/>
        </authorList>
    </citation>
    <scope>NUCLEOTIDE SEQUENCE</scope>
    <source>
        <strain evidence="3">211/11P</strain>
        <tissue evidence="3">Whole cell</tissue>
    </source>
</reference>
<dbReference type="InterPro" id="IPR011990">
    <property type="entry name" value="TPR-like_helical_dom_sf"/>
</dbReference>
<dbReference type="GO" id="GO:0036064">
    <property type="term" value="C:ciliary basal body"/>
    <property type="evidence" value="ECO:0007669"/>
    <property type="project" value="TreeGrafter"/>
</dbReference>
<dbReference type="OrthoDB" id="421121at2759"/>
<dbReference type="Gene3D" id="1.25.40.10">
    <property type="entry name" value="Tetratricopeptide repeat domain"/>
    <property type="match status" value="2"/>
</dbReference>
<comment type="caution">
    <text evidence="3">The sequence shown here is derived from an EMBL/GenBank/DDBJ whole genome shotgun (WGS) entry which is preliminary data.</text>
</comment>
<dbReference type="GO" id="GO:0042073">
    <property type="term" value="P:intraciliary transport"/>
    <property type="evidence" value="ECO:0007669"/>
    <property type="project" value="TreeGrafter"/>
</dbReference>
<dbReference type="GO" id="GO:0019894">
    <property type="term" value="F:kinesin binding"/>
    <property type="evidence" value="ECO:0007669"/>
    <property type="project" value="TreeGrafter"/>
</dbReference>
<evidence type="ECO:0000313" key="4">
    <source>
        <dbReference type="Proteomes" id="UP001055712"/>
    </source>
</evidence>
<dbReference type="EMBL" id="SIDB01000005">
    <property type="protein sequence ID" value="KAI3432221.1"/>
    <property type="molecule type" value="Genomic_DNA"/>
</dbReference>
<feature type="region of interest" description="Disordered" evidence="2">
    <location>
        <begin position="655"/>
        <end position="685"/>
    </location>
</feature>
<feature type="repeat" description="TPR" evidence="1">
    <location>
        <begin position="396"/>
        <end position="429"/>
    </location>
</feature>
<evidence type="ECO:0000256" key="1">
    <source>
        <dbReference type="PROSITE-ProRule" id="PRU00339"/>
    </source>
</evidence>
<proteinExistence type="predicted"/>
<dbReference type="SUPFAM" id="SSF48452">
    <property type="entry name" value="TPR-like"/>
    <property type="match status" value="2"/>
</dbReference>
<organism evidence="3 4">
    <name type="scientific">Chlorella vulgaris</name>
    <name type="common">Green alga</name>
    <dbReference type="NCBI Taxonomy" id="3077"/>
    <lineage>
        <taxon>Eukaryota</taxon>
        <taxon>Viridiplantae</taxon>
        <taxon>Chlorophyta</taxon>
        <taxon>core chlorophytes</taxon>
        <taxon>Trebouxiophyceae</taxon>
        <taxon>Chlorellales</taxon>
        <taxon>Chlorellaceae</taxon>
        <taxon>Chlorella clade</taxon>
        <taxon>Chlorella</taxon>
    </lineage>
</organism>
<sequence length="685" mass="72927">MTSSKGAGYTSAPTRSGSGGMPPSTAGGSAAAGGASSSGSAAARAVEQCEALEERVHQLLEDAAARVAAGDASGGVDAARDAAQREQRLCALLEQSGQGEQISLDLKFAVSLGLAAAYEANQQLGDALAVYNQVLRSRLFPQAGWLRINMGAIHFAQQDYAQAVKQFRMGLDTTPPAYRRLRLNTMRNIGLAAVRSGRYQEATGSFAAIMQDGPDHQTALNLVLCAVAAGDADLMRQSFVELLQVPPYTDDSLADESSAEERDWNLPGGGEPDALHLHLRRKQTEAEGYILTAARLIAPLLQPGSWSAGFDWCRERLNAASYGTLASEVQLARANEHLARKEYAAAVALLKEFGRSDSRQRAAAAVNLSTLSLLEGQMEAAAGYGDYCCEADPSSPAALVSRGNVHMAAGQAEAALQLYEDALQLDGSCLQALFNAGLACRDLGLPDRALALMQQLLHASPGHAEAMWQAAELCEELEDGVRALDWLTRLLTRAPHDSGVLSRLGALHAKMGDEAEALACYSEAFASDRANLDCVSWLGAHHVRRQDYLAAVPYFEAAGRVQPRESKWPLMVAGCLRRVGRLEAALLRYREVYRMAPTNTEALRYLSQLSQEFGLQEDVQKFSSELARIERMQAAAAGAAGTAAAAVRPGTALGRLTAQRPPTSSGRSTGLPGLGLPPAARVQRT</sequence>
<dbReference type="GO" id="GO:0005814">
    <property type="term" value="C:centriole"/>
    <property type="evidence" value="ECO:0007669"/>
    <property type="project" value="TreeGrafter"/>
</dbReference>
<dbReference type="GO" id="GO:1905515">
    <property type="term" value="P:non-motile cilium assembly"/>
    <property type="evidence" value="ECO:0007669"/>
    <property type="project" value="TreeGrafter"/>
</dbReference>